<dbReference type="STRING" id="1314785.A0A165G4R3"/>
<proteinExistence type="predicted"/>
<protein>
    <submittedName>
        <fullName evidence="1">Uncharacterized protein</fullName>
    </submittedName>
</protein>
<keyword evidence="2" id="KW-1185">Reference proteome</keyword>
<dbReference type="RefSeq" id="XP_040767567.1">
    <property type="nucleotide sequence ID" value="XM_040903922.1"/>
</dbReference>
<name>A0A165G4R3_9APHY</name>
<dbReference type="GeneID" id="63820952"/>
<evidence type="ECO:0000313" key="2">
    <source>
        <dbReference type="Proteomes" id="UP000076871"/>
    </source>
</evidence>
<dbReference type="OrthoDB" id="3211970at2759"/>
<dbReference type="AlphaFoldDB" id="A0A165G4R3"/>
<accession>A0A165G4R3</accession>
<dbReference type="EMBL" id="KV427610">
    <property type="protein sequence ID" value="KZT09827.1"/>
    <property type="molecule type" value="Genomic_DNA"/>
</dbReference>
<sequence length="326" mass="35820">MLFVRALHTKGRLAFFSCSNLFALLNWETGMRWIIDIAELDEEEIWNGIIGAKFITHRHILCIKSHAVELLTLPCLQTNAECHAKSPSANMSCTSTDNHFRVQVIAHTFSQTTFRGSSFSAPTDLYVSGTDESLATVFFLAYDVLRGLFHYRVSLMLPPDSASNNLPPHMSVRLVAAHQMAMPISSAGSGARIPRSGFGPGARGFVSTCALGSTGRRGVWIERRRGSVRRGVVGFSALIELLEEEPESEKAPEQQAGDELLTAATGESDDEAEVDWWDSANCRAIEGSTIYEVNSYDLRDDITHCAFSEAAGRVVLGTRNGDIQYL</sequence>
<reference evidence="1 2" key="1">
    <citation type="journal article" date="2016" name="Mol. Biol. Evol.">
        <title>Comparative Genomics of Early-Diverging Mushroom-Forming Fungi Provides Insights into the Origins of Lignocellulose Decay Capabilities.</title>
        <authorList>
            <person name="Nagy L.G."/>
            <person name="Riley R."/>
            <person name="Tritt A."/>
            <person name="Adam C."/>
            <person name="Daum C."/>
            <person name="Floudas D."/>
            <person name="Sun H."/>
            <person name="Yadav J.S."/>
            <person name="Pangilinan J."/>
            <person name="Larsson K.H."/>
            <person name="Matsuura K."/>
            <person name="Barry K."/>
            <person name="Labutti K."/>
            <person name="Kuo R."/>
            <person name="Ohm R.A."/>
            <person name="Bhattacharya S.S."/>
            <person name="Shirouzu T."/>
            <person name="Yoshinaga Y."/>
            <person name="Martin F.M."/>
            <person name="Grigoriev I.V."/>
            <person name="Hibbett D.S."/>
        </authorList>
    </citation>
    <scope>NUCLEOTIDE SEQUENCE [LARGE SCALE GENOMIC DNA]</scope>
    <source>
        <strain evidence="1 2">93-53</strain>
    </source>
</reference>
<gene>
    <name evidence="1" type="ORF">LAESUDRAFT_645564</name>
</gene>
<organism evidence="1 2">
    <name type="scientific">Laetiporus sulphureus 93-53</name>
    <dbReference type="NCBI Taxonomy" id="1314785"/>
    <lineage>
        <taxon>Eukaryota</taxon>
        <taxon>Fungi</taxon>
        <taxon>Dikarya</taxon>
        <taxon>Basidiomycota</taxon>
        <taxon>Agaricomycotina</taxon>
        <taxon>Agaricomycetes</taxon>
        <taxon>Polyporales</taxon>
        <taxon>Laetiporus</taxon>
    </lineage>
</organism>
<dbReference type="Proteomes" id="UP000076871">
    <property type="component" value="Unassembled WGS sequence"/>
</dbReference>
<evidence type="ECO:0000313" key="1">
    <source>
        <dbReference type="EMBL" id="KZT09827.1"/>
    </source>
</evidence>
<dbReference type="InParanoid" id="A0A165G4R3"/>